<evidence type="ECO:0000313" key="4">
    <source>
        <dbReference type="Proteomes" id="UP000229055"/>
    </source>
</evidence>
<evidence type="ECO:0000313" key="2">
    <source>
        <dbReference type="EMBL" id="ATW29786.1"/>
    </source>
</evidence>
<evidence type="ECO:0000313" key="3">
    <source>
        <dbReference type="EMBL" id="ATW33790.1"/>
    </source>
</evidence>
<reference evidence="4 5" key="1">
    <citation type="submission" date="2016-10" db="EMBL/GenBank/DDBJ databases">
        <authorList>
            <person name="Chevignon G."/>
        </authorList>
    </citation>
    <scope>NUCLEOTIDE SEQUENCE [LARGE SCALE GENOMIC DNA]</scope>
    <source>
        <strain evidence="5">A2C</strain>
        <strain evidence="4">ZA17</strain>
    </source>
</reference>
<dbReference type="EMBL" id="CP017606">
    <property type="protein sequence ID" value="ATW29781.1"/>
    <property type="molecule type" value="Genomic_DNA"/>
</dbReference>
<dbReference type="EMBL" id="CP017613">
    <property type="protein sequence ID" value="ATW33790.1"/>
    <property type="molecule type" value="Genomic_DNA"/>
</dbReference>
<proteinExistence type="predicted"/>
<reference evidence="3" key="3">
    <citation type="journal article" date="2018" name="Genome Biol. Evol.">
        <title>Culture-Facilitated Comparative Genomics of the Facultative Symbiont Hamiltonella defensa.</title>
        <authorList>
            <person name="Chevignon G."/>
            <person name="Boyd B.M."/>
            <person name="Brandt J.W."/>
            <person name="Oliver K.M."/>
            <person name="Strand M.R."/>
        </authorList>
    </citation>
    <scope>NUCLEOTIDE SEQUENCE</scope>
    <source>
        <strain evidence="1">A2C</strain>
        <strain evidence="3">ZA17</strain>
    </source>
</reference>
<name>A0A2D3TD87_9ENTR</name>
<evidence type="ECO:0000313" key="1">
    <source>
        <dbReference type="EMBL" id="ATW29781.1"/>
    </source>
</evidence>
<evidence type="ECO:0000313" key="5">
    <source>
        <dbReference type="Proteomes" id="UP000230008"/>
    </source>
</evidence>
<accession>A0A2D3TD87</accession>
<dbReference type="AlphaFoldDB" id="A0A2D3TD87"/>
<organism evidence="3 4">
    <name type="scientific">Candidatus Williamhamiltonella defendens</name>
    <dbReference type="NCBI Taxonomy" id="138072"/>
    <lineage>
        <taxon>Bacteria</taxon>
        <taxon>Pseudomonadati</taxon>
        <taxon>Pseudomonadota</taxon>
        <taxon>Gammaproteobacteria</taxon>
        <taxon>Enterobacterales</taxon>
        <taxon>Enterobacteriaceae</taxon>
        <taxon>aphid secondary symbionts</taxon>
        <taxon>Candidatus Williamhamiltonella</taxon>
    </lineage>
</organism>
<dbReference type="Proteomes" id="UP000230008">
    <property type="component" value="Chromosome"/>
</dbReference>
<gene>
    <name evidence="1" type="ORF">BJP41_04895</name>
    <name evidence="2" type="ORF">BJP41_04920</name>
    <name evidence="3" type="ORF">BJP43_05330</name>
</gene>
<dbReference type="EMBL" id="CP017606">
    <property type="protein sequence ID" value="ATW29786.1"/>
    <property type="molecule type" value="Genomic_DNA"/>
</dbReference>
<reference evidence="4 5" key="2">
    <citation type="submission" date="2017-11" db="EMBL/GenBank/DDBJ databases">
        <title>PacBio sequencing of new strain of the secondary endosymbiont Candidatus Hamiltonella defensa.</title>
        <authorList>
            <person name="Strand M.R."/>
            <person name="Oliver K."/>
        </authorList>
    </citation>
    <scope>NUCLEOTIDE SEQUENCE [LARGE SCALE GENOMIC DNA]</scope>
    <source>
        <strain evidence="5">A2C</strain>
        <strain evidence="4">ZA17</strain>
    </source>
</reference>
<sequence length="59" mass="7002">MQLFFNNVPPKVVQDYMQHKRYESTEVYLKVFALDLGNAEMSVTFSMDQREYAHLLTVK</sequence>
<dbReference type="Proteomes" id="UP000229055">
    <property type="component" value="Chromosome"/>
</dbReference>
<protein>
    <submittedName>
        <fullName evidence="3">Uncharacterized protein</fullName>
    </submittedName>
</protein>